<dbReference type="AlphaFoldDB" id="A0A520X9D6"/>
<evidence type="ECO:0000256" key="10">
    <source>
        <dbReference type="HAMAP-Rule" id="MF_00823"/>
    </source>
</evidence>
<comment type="pathway">
    <text evidence="1 10">Lipid metabolism; malonyl-CoA biosynthesis; malonyl-CoA from acetyl-CoA: step 1/1.</text>
</comment>
<evidence type="ECO:0000259" key="11">
    <source>
        <dbReference type="PROSITE" id="PS50989"/>
    </source>
</evidence>
<keyword evidence="2 10" id="KW-0444">Lipid biosynthesis</keyword>
<dbReference type="InterPro" id="IPR001095">
    <property type="entry name" value="Acetyl_CoA_COase_a_su"/>
</dbReference>
<dbReference type="InterPro" id="IPR029045">
    <property type="entry name" value="ClpP/crotonase-like_dom_sf"/>
</dbReference>
<dbReference type="SUPFAM" id="SSF52096">
    <property type="entry name" value="ClpP/crotonase"/>
    <property type="match status" value="1"/>
</dbReference>
<evidence type="ECO:0000256" key="9">
    <source>
        <dbReference type="ARBA" id="ARBA00049152"/>
    </source>
</evidence>
<evidence type="ECO:0000256" key="4">
    <source>
        <dbReference type="ARBA" id="ARBA00022741"/>
    </source>
</evidence>
<evidence type="ECO:0000256" key="8">
    <source>
        <dbReference type="ARBA" id="ARBA00023160"/>
    </source>
</evidence>
<dbReference type="NCBIfam" id="NF041504">
    <property type="entry name" value="AccA_sub"/>
    <property type="match status" value="1"/>
</dbReference>
<dbReference type="GO" id="GO:0006633">
    <property type="term" value="P:fatty acid biosynthetic process"/>
    <property type="evidence" value="ECO:0007669"/>
    <property type="project" value="UniProtKB-KW"/>
</dbReference>
<evidence type="ECO:0000256" key="1">
    <source>
        <dbReference type="ARBA" id="ARBA00004956"/>
    </source>
</evidence>
<keyword evidence="4 10" id="KW-0547">Nucleotide-binding</keyword>
<dbReference type="EMBL" id="SHMQ01000030">
    <property type="protein sequence ID" value="RZV37801.1"/>
    <property type="molecule type" value="Genomic_DNA"/>
</dbReference>
<sequence>MALQYLDFEKPIIELEQKIEELKTFNLGGFADVEDEIKNLETKKEKLIKDIFKNINNWQITQLSRHPLRPYAMDYIETAAENFIELHGDRRFMDDKAVIGGFCFMNDERVLIVGHQKGRNTRDKMCRNFGMPHPEGYRKAQRLFKLADRYKIPIVTLIDTPGAYPGLGAEERGQSEAIAETIYELLNVNVPVISVIIGEGGSGGALAFGTGNSVLMMEYSVYSVISPEGCASILYKDTSKTEEAANSLKLTAKDLLNDSKAIDGIIAEPLGGAHRDPKLAAENLKKAVLENINELKKYKGEDLRNQRIEKFSKF</sequence>
<dbReference type="UniPathway" id="UPA00655">
    <property type="reaction ID" value="UER00711"/>
</dbReference>
<keyword evidence="8 10" id="KW-0275">Fatty acid biosynthesis</keyword>
<keyword evidence="6 10" id="KW-0067">ATP-binding</keyword>
<comment type="subcellular location">
    <subcellularLocation>
        <location evidence="10">Cytoplasm</location>
    </subcellularLocation>
</comment>
<comment type="caution">
    <text evidence="12">The sequence shown here is derived from an EMBL/GenBank/DDBJ whole genome shotgun (WGS) entry which is preliminary data.</text>
</comment>
<accession>A0A520X9D6</accession>
<dbReference type="NCBIfam" id="NF004344">
    <property type="entry name" value="PRK05724.1"/>
    <property type="match status" value="1"/>
</dbReference>
<comment type="catalytic activity">
    <reaction evidence="9 10">
        <text>N(6)-carboxybiotinyl-L-lysyl-[protein] + acetyl-CoA = N(6)-biotinyl-L-lysyl-[protein] + malonyl-CoA</text>
        <dbReference type="Rhea" id="RHEA:54728"/>
        <dbReference type="Rhea" id="RHEA-COMP:10505"/>
        <dbReference type="Rhea" id="RHEA-COMP:10506"/>
        <dbReference type="ChEBI" id="CHEBI:57288"/>
        <dbReference type="ChEBI" id="CHEBI:57384"/>
        <dbReference type="ChEBI" id="CHEBI:83144"/>
        <dbReference type="ChEBI" id="CHEBI:83145"/>
        <dbReference type="EC" id="2.1.3.15"/>
    </reaction>
</comment>
<dbReference type="Pfam" id="PF03255">
    <property type="entry name" value="ACCA"/>
    <property type="match status" value="1"/>
</dbReference>
<keyword evidence="7 10" id="KW-0443">Lipid metabolism</keyword>
<dbReference type="GO" id="GO:0003989">
    <property type="term" value="F:acetyl-CoA carboxylase activity"/>
    <property type="evidence" value="ECO:0007669"/>
    <property type="project" value="InterPro"/>
</dbReference>
<dbReference type="Proteomes" id="UP000322454">
    <property type="component" value="Unassembled WGS sequence"/>
</dbReference>
<name>A0A520X9D6_9DELT</name>
<evidence type="ECO:0000256" key="7">
    <source>
        <dbReference type="ARBA" id="ARBA00023098"/>
    </source>
</evidence>
<protein>
    <recommendedName>
        <fullName evidence="10">Acetyl-coenzyme A carboxylase carboxyl transferase subunit alpha</fullName>
        <shortName evidence="10">ACCase subunit alpha</shortName>
        <shortName evidence="10">Acetyl-CoA carboxylase carboxyltransferase subunit alpha</shortName>
        <ecNumber evidence="10">2.1.3.15</ecNumber>
    </recommendedName>
</protein>
<dbReference type="PANTHER" id="PTHR42853">
    <property type="entry name" value="ACETYL-COENZYME A CARBOXYLASE CARBOXYL TRANSFERASE SUBUNIT ALPHA"/>
    <property type="match status" value="1"/>
</dbReference>
<feature type="domain" description="CoA carboxyltransferase C-terminal" evidence="11">
    <location>
        <begin position="39"/>
        <end position="294"/>
    </location>
</feature>
<dbReference type="InterPro" id="IPR011763">
    <property type="entry name" value="COA_CT_C"/>
</dbReference>
<comment type="similarity">
    <text evidence="10">Belongs to the AccA family.</text>
</comment>
<keyword evidence="5 10" id="KW-0276">Fatty acid metabolism</keyword>
<evidence type="ECO:0000256" key="5">
    <source>
        <dbReference type="ARBA" id="ARBA00022832"/>
    </source>
</evidence>
<reference evidence="12 13" key="1">
    <citation type="submission" date="2019-01" db="EMBL/GenBank/DDBJ databases">
        <title>Insights into ecological role of a new deltaproteobacterial order Candidatus Sinidesulfobacterales (Sva0485) by metagenomics and metatranscriptomics.</title>
        <authorList>
            <person name="Tan S."/>
            <person name="Liu J."/>
            <person name="Fang Y."/>
            <person name="Hedlund B."/>
            <person name="Lian Z.-H."/>
            <person name="Huang L.-Y."/>
            <person name="Li J.-T."/>
            <person name="Huang L.-N."/>
            <person name="Li W.-J."/>
            <person name="Jiang H.-C."/>
            <person name="Dong H.-L."/>
            <person name="Shu W.-S."/>
        </authorList>
    </citation>
    <scope>NUCLEOTIDE SEQUENCE [LARGE SCALE GENOMIC DNA]</scope>
    <source>
        <strain evidence="12">AP4</strain>
    </source>
</reference>
<comment type="function">
    <text evidence="10">Component of the acetyl coenzyme A carboxylase (ACC) complex. First, biotin carboxylase catalyzes the carboxylation of biotin on its carrier protein (BCCP) and then the CO(2) group is transferred by the carboxyltransferase to acetyl-CoA to form malonyl-CoA.</text>
</comment>
<evidence type="ECO:0000256" key="6">
    <source>
        <dbReference type="ARBA" id="ARBA00022840"/>
    </source>
</evidence>
<dbReference type="Gene3D" id="3.90.226.10">
    <property type="entry name" value="2-enoyl-CoA Hydratase, Chain A, domain 1"/>
    <property type="match status" value="1"/>
</dbReference>
<comment type="subunit">
    <text evidence="10">Acetyl-CoA carboxylase is a heterohexamer composed of biotin carboxyl carrier protein (AccB), biotin carboxylase (AccC) and two subunits each of ACCase subunit alpha (AccA) and ACCase subunit beta (AccD).</text>
</comment>
<organism evidence="12 13">
    <name type="scientific">Candidatus Acidulodesulfobacterium acidiphilum</name>
    <dbReference type="NCBI Taxonomy" id="2597224"/>
    <lineage>
        <taxon>Bacteria</taxon>
        <taxon>Deltaproteobacteria</taxon>
        <taxon>Candidatus Acidulodesulfobacterales</taxon>
        <taxon>Candidatus Acidulodesulfobacterium</taxon>
    </lineage>
</organism>
<evidence type="ECO:0000256" key="3">
    <source>
        <dbReference type="ARBA" id="ARBA00022679"/>
    </source>
</evidence>
<proteinExistence type="inferred from homology"/>
<keyword evidence="12" id="KW-0436">Ligase</keyword>
<dbReference type="PRINTS" id="PR01069">
    <property type="entry name" value="ACCCTRFRASEA"/>
</dbReference>
<dbReference type="PANTHER" id="PTHR42853:SF3">
    <property type="entry name" value="ACETYL-COENZYME A CARBOXYLASE CARBOXYL TRANSFERASE SUBUNIT ALPHA, CHLOROPLASTIC"/>
    <property type="match status" value="1"/>
</dbReference>
<dbReference type="EC" id="2.1.3.15" evidence="10"/>
<dbReference type="GO" id="GO:0009317">
    <property type="term" value="C:acetyl-CoA carboxylase complex"/>
    <property type="evidence" value="ECO:0007669"/>
    <property type="project" value="InterPro"/>
</dbReference>
<keyword evidence="3 10" id="KW-0808">Transferase</keyword>
<dbReference type="GO" id="GO:0016743">
    <property type="term" value="F:carboxyl- or carbamoyltransferase activity"/>
    <property type="evidence" value="ECO:0007669"/>
    <property type="project" value="UniProtKB-UniRule"/>
</dbReference>
<dbReference type="HAMAP" id="MF_00823">
    <property type="entry name" value="AcetylCoA_CT_alpha"/>
    <property type="match status" value="1"/>
</dbReference>
<dbReference type="GO" id="GO:0005524">
    <property type="term" value="F:ATP binding"/>
    <property type="evidence" value="ECO:0007669"/>
    <property type="project" value="UniProtKB-KW"/>
</dbReference>
<evidence type="ECO:0000313" key="13">
    <source>
        <dbReference type="Proteomes" id="UP000322454"/>
    </source>
</evidence>
<evidence type="ECO:0000256" key="2">
    <source>
        <dbReference type="ARBA" id="ARBA00022516"/>
    </source>
</evidence>
<gene>
    <name evidence="10" type="primary">accA</name>
    <name evidence="12" type="ORF">EVJ48_08315</name>
</gene>
<dbReference type="PROSITE" id="PS50989">
    <property type="entry name" value="COA_CT_CTER"/>
    <property type="match status" value="1"/>
</dbReference>
<dbReference type="GO" id="GO:2001295">
    <property type="term" value="P:malonyl-CoA biosynthetic process"/>
    <property type="evidence" value="ECO:0007669"/>
    <property type="project" value="UniProtKB-UniRule"/>
</dbReference>
<keyword evidence="10" id="KW-0963">Cytoplasm</keyword>
<dbReference type="NCBIfam" id="TIGR00513">
    <property type="entry name" value="accA"/>
    <property type="match status" value="1"/>
</dbReference>
<evidence type="ECO:0000313" key="12">
    <source>
        <dbReference type="EMBL" id="RZV37801.1"/>
    </source>
</evidence>